<proteinExistence type="predicted"/>
<accession>D8QWA0</accession>
<evidence type="ECO:0000259" key="1">
    <source>
        <dbReference type="Pfam" id="PF00561"/>
    </source>
</evidence>
<keyword evidence="3" id="KW-1185">Reference proteome</keyword>
<dbReference type="Gene3D" id="3.40.50.1820">
    <property type="entry name" value="alpha/beta hydrolase"/>
    <property type="match status" value="1"/>
</dbReference>
<dbReference type="Gramene" id="EFJ36597">
    <property type="protein sequence ID" value="EFJ36597"/>
    <property type="gene ID" value="SELMODRAFT_77914"/>
</dbReference>
<gene>
    <name evidence="2" type="ORF">SELMODRAFT_77914</name>
</gene>
<dbReference type="KEGG" id="smo:SELMODRAFT_77914"/>
<dbReference type="OMA" id="RSMPMHL"/>
<dbReference type="PRINTS" id="PR00412">
    <property type="entry name" value="EPOXHYDRLASE"/>
</dbReference>
<evidence type="ECO:0000313" key="2">
    <source>
        <dbReference type="EMBL" id="EFJ36597.1"/>
    </source>
</evidence>
<sequence length="379" mass="41928">MEPWLLADPSSRFAEYNGVQVHYKIIARDGSPGNISAGEAGEFPAILLHGFGASIFSWERLMQPLAKVLASTVVAFDRPGFGLTSRPRIQPSAAKENPYSLDFSASIAAAFIDFLGADKVILVGHSAGCIVAADTYFKAPERIAGIVMLAPAIAAPFMGKLRRRQGRETRKEEHLERNPGSLSRARLLVKLVTSLFLGLRAVALELYSKLKRFTQSLKELVANIFAGVLAAALRSKAAIWMIQQIMDRYSREAVRFAWYNPQMVNNSIIQGYTKPLGCRNWDQALLEYVIAMLSTRDKKGRKLAEKIEEISCPVLIVTGDTDRLVPAWNAEKLAKVFPKSTFHKIKECGHLPHEETPEEVLRVVGEFISSSIAKVKCGE</sequence>
<dbReference type="FunCoup" id="D8QWA0">
    <property type="interactions" value="537"/>
</dbReference>
<dbReference type="HOGENOM" id="CLU_020336_13_2_1"/>
<dbReference type="InParanoid" id="D8QWA0"/>
<dbReference type="PANTHER" id="PTHR43689">
    <property type="entry name" value="HYDROLASE"/>
    <property type="match status" value="1"/>
</dbReference>
<dbReference type="eggNOG" id="KOG1454">
    <property type="taxonomic scope" value="Eukaryota"/>
</dbReference>
<dbReference type="GO" id="GO:0016787">
    <property type="term" value="F:hydrolase activity"/>
    <property type="evidence" value="ECO:0000318"/>
    <property type="project" value="GO_Central"/>
</dbReference>
<dbReference type="EMBL" id="GL377567">
    <property type="protein sequence ID" value="EFJ36597.1"/>
    <property type="molecule type" value="Genomic_DNA"/>
</dbReference>
<dbReference type="OrthoDB" id="19657at2759"/>
<organism evidence="3">
    <name type="scientific">Selaginella moellendorffii</name>
    <name type="common">Spikemoss</name>
    <dbReference type="NCBI Taxonomy" id="88036"/>
    <lineage>
        <taxon>Eukaryota</taxon>
        <taxon>Viridiplantae</taxon>
        <taxon>Streptophyta</taxon>
        <taxon>Embryophyta</taxon>
        <taxon>Tracheophyta</taxon>
        <taxon>Lycopodiopsida</taxon>
        <taxon>Selaginellales</taxon>
        <taxon>Selaginellaceae</taxon>
        <taxon>Selaginella</taxon>
    </lineage>
</organism>
<protein>
    <recommendedName>
        <fullName evidence="1">AB hydrolase-1 domain-containing protein</fullName>
    </recommendedName>
</protein>
<dbReference type="InterPro" id="IPR000639">
    <property type="entry name" value="Epox_hydrolase-like"/>
</dbReference>
<dbReference type="STRING" id="88036.D8QWA0"/>
<feature type="domain" description="AB hydrolase-1" evidence="1">
    <location>
        <begin position="46"/>
        <end position="355"/>
    </location>
</feature>
<reference evidence="2 3" key="1">
    <citation type="journal article" date="2011" name="Science">
        <title>The Selaginella genome identifies genetic changes associated with the evolution of vascular plants.</title>
        <authorList>
            <person name="Banks J.A."/>
            <person name="Nishiyama T."/>
            <person name="Hasebe M."/>
            <person name="Bowman J.L."/>
            <person name="Gribskov M."/>
            <person name="dePamphilis C."/>
            <person name="Albert V.A."/>
            <person name="Aono N."/>
            <person name="Aoyama T."/>
            <person name="Ambrose B.A."/>
            <person name="Ashton N.W."/>
            <person name="Axtell M.J."/>
            <person name="Barker E."/>
            <person name="Barker M.S."/>
            <person name="Bennetzen J.L."/>
            <person name="Bonawitz N.D."/>
            <person name="Chapple C."/>
            <person name="Cheng C."/>
            <person name="Correa L.G."/>
            <person name="Dacre M."/>
            <person name="DeBarry J."/>
            <person name="Dreyer I."/>
            <person name="Elias M."/>
            <person name="Engstrom E.M."/>
            <person name="Estelle M."/>
            <person name="Feng L."/>
            <person name="Finet C."/>
            <person name="Floyd S.K."/>
            <person name="Frommer W.B."/>
            <person name="Fujita T."/>
            <person name="Gramzow L."/>
            <person name="Gutensohn M."/>
            <person name="Harholt J."/>
            <person name="Hattori M."/>
            <person name="Heyl A."/>
            <person name="Hirai T."/>
            <person name="Hiwatashi Y."/>
            <person name="Ishikawa M."/>
            <person name="Iwata M."/>
            <person name="Karol K.G."/>
            <person name="Koehler B."/>
            <person name="Kolukisaoglu U."/>
            <person name="Kubo M."/>
            <person name="Kurata T."/>
            <person name="Lalonde S."/>
            <person name="Li K."/>
            <person name="Li Y."/>
            <person name="Litt A."/>
            <person name="Lyons E."/>
            <person name="Manning G."/>
            <person name="Maruyama T."/>
            <person name="Michael T.P."/>
            <person name="Mikami K."/>
            <person name="Miyazaki S."/>
            <person name="Morinaga S."/>
            <person name="Murata T."/>
            <person name="Mueller-Roeber B."/>
            <person name="Nelson D.R."/>
            <person name="Obara M."/>
            <person name="Oguri Y."/>
            <person name="Olmstead R.G."/>
            <person name="Onodera N."/>
            <person name="Petersen B.L."/>
            <person name="Pils B."/>
            <person name="Prigge M."/>
            <person name="Rensing S.A."/>
            <person name="Riano-Pachon D.M."/>
            <person name="Roberts A.W."/>
            <person name="Sato Y."/>
            <person name="Scheller H.V."/>
            <person name="Schulz B."/>
            <person name="Schulz C."/>
            <person name="Shakirov E.V."/>
            <person name="Shibagaki N."/>
            <person name="Shinohara N."/>
            <person name="Shippen D.E."/>
            <person name="Soerensen I."/>
            <person name="Sotooka R."/>
            <person name="Sugimoto N."/>
            <person name="Sugita M."/>
            <person name="Sumikawa N."/>
            <person name="Tanurdzic M."/>
            <person name="Theissen G."/>
            <person name="Ulvskov P."/>
            <person name="Wakazuki S."/>
            <person name="Weng J.K."/>
            <person name="Willats W.W."/>
            <person name="Wipf D."/>
            <person name="Wolf P.G."/>
            <person name="Yang L."/>
            <person name="Zimmer A.D."/>
            <person name="Zhu Q."/>
            <person name="Mitros T."/>
            <person name="Hellsten U."/>
            <person name="Loque D."/>
            <person name="Otillar R."/>
            <person name="Salamov A."/>
            <person name="Schmutz J."/>
            <person name="Shapiro H."/>
            <person name="Lindquist E."/>
            <person name="Lucas S."/>
            <person name="Rokhsar D."/>
            <person name="Grigoriev I.V."/>
        </authorList>
    </citation>
    <scope>NUCLEOTIDE SEQUENCE [LARGE SCALE GENOMIC DNA]</scope>
</reference>
<dbReference type="SUPFAM" id="SSF53474">
    <property type="entry name" value="alpha/beta-Hydrolases"/>
    <property type="match status" value="1"/>
</dbReference>
<name>D8QWA0_SELML</name>
<evidence type="ECO:0000313" key="3">
    <source>
        <dbReference type="Proteomes" id="UP000001514"/>
    </source>
</evidence>
<dbReference type="Pfam" id="PF00561">
    <property type="entry name" value="Abhydrolase_1"/>
    <property type="match status" value="1"/>
</dbReference>
<dbReference type="AlphaFoldDB" id="D8QWA0"/>
<dbReference type="InterPro" id="IPR000073">
    <property type="entry name" value="AB_hydrolase_1"/>
</dbReference>
<dbReference type="InterPro" id="IPR029058">
    <property type="entry name" value="AB_hydrolase_fold"/>
</dbReference>
<dbReference type="Proteomes" id="UP000001514">
    <property type="component" value="Unassembled WGS sequence"/>
</dbReference>
<dbReference type="PANTHER" id="PTHR43689:SF1">
    <property type="entry name" value="ALPHA_BETA-HYDROLASES SUPERFAMILY PROTEIN"/>
    <property type="match status" value="1"/>
</dbReference>